<dbReference type="AlphaFoldDB" id="A0A1G6JZH0"/>
<feature type="binding site" evidence="7">
    <location>
        <position position="70"/>
    </location>
    <ligand>
        <name>[2Fe-2S] cluster</name>
        <dbReference type="ChEBI" id="CHEBI:190135"/>
    </ligand>
</feature>
<dbReference type="Gene3D" id="1.10.10.1590">
    <property type="entry name" value="NADH-quinone oxidoreductase subunit E"/>
    <property type="match status" value="1"/>
</dbReference>
<dbReference type="Proteomes" id="UP000199322">
    <property type="component" value="Unassembled WGS sequence"/>
</dbReference>
<evidence type="ECO:0000256" key="6">
    <source>
        <dbReference type="ARBA" id="ARBA00034078"/>
    </source>
</evidence>
<dbReference type="PROSITE" id="PS01099">
    <property type="entry name" value="COMPLEX1_24K"/>
    <property type="match status" value="1"/>
</dbReference>
<dbReference type="Pfam" id="PF01257">
    <property type="entry name" value="2Fe-2S_thioredx"/>
    <property type="match status" value="1"/>
</dbReference>
<dbReference type="PIRSF" id="PIRSF000216">
    <property type="entry name" value="NADH_DH_24kDa"/>
    <property type="match status" value="1"/>
</dbReference>
<comment type="cofactor">
    <cofactor evidence="6">
        <name>[2Fe-2S] cluster</name>
        <dbReference type="ChEBI" id="CHEBI:190135"/>
    </cofactor>
</comment>
<comment type="cofactor">
    <cofactor evidence="7">
        <name>[2Fe-2S] cluster</name>
        <dbReference type="ChEBI" id="CHEBI:190135"/>
    </cofactor>
    <text evidence="7">Binds 1 [2Fe-2S] cluster.</text>
</comment>
<evidence type="ECO:0000313" key="10">
    <source>
        <dbReference type="Proteomes" id="UP000199322"/>
    </source>
</evidence>
<feature type="binding site" evidence="7">
    <location>
        <position position="110"/>
    </location>
    <ligand>
        <name>[2Fe-2S] cluster</name>
        <dbReference type="ChEBI" id="CHEBI:190135"/>
    </ligand>
</feature>
<reference evidence="9 10" key="1">
    <citation type="submission" date="2016-10" db="EMBL/GenBank/DDBJ databases">
        <authorList>
            <person name="de Groot N.N."/>
        </authorList>
    </citation>
    <scope>NUCLEOTIDE SEQUENCE [LARGE SCALE GENOMIC DNA]</scope>
    <source>
        <strain evidence="9 10">WG14</strain>
    </source>
</reference>
<evidence type="ECO:0000313" key="9">
    <source>
        <dbReference type="EMBL" id="SDC24199.1"/>
    </source>
</evidence>
<evidence type="ECO:0000256" key="5">
    <source>
        <dbReference type="ARBA" id="ARBA00023014"/>
    </source>
</evidence>
<dbReference type="PANTHER" id="PTHR43342:SF1">
    <property type="entry name" value="BIFURCATING [FEFE] HYDROGENASE GAMMA SUBUNIT"/>
    <property type="match status" value="1"/>
</dbReference>
<dbReference type="GO" id="GO:0046872">
    <property type="term" value="F:metal ion binding"/>
    <property type="evidence" value="ECO:0007669"/>
    <property type="project" value="UniProtKB-KW"/>
</dbReference>
<evidence type="ECO:0000256" key="4">
    <source>
        <dbReference type="ARBA" id="ARBA00023004"/>
    </source>
</evidence>
<dbReference type="GO" id="GO:0035091">
    <property type="term" value="F:phosphatidylinositol binding"/>
    <property type="evidence" value="ECO:0007669"/>
    <property type="project" value="InterPro"/>
</dbReference>
<dbReference type="STRING" id="28234.SAMN04488588_0687"/>
<evidence type="ECO:0000256" key="3">
    <source>
        <dbReference type="ARBA" id="ARBA00022723"/>
    </source>
</evidence>
<feature type="domain" description="VHS" evidence="8">
    <location>
        <begin position="61"/>
        <end position="112"/>
    </location>
</feature>
<dbReference type="InterPro" id="IPR036249">
    <property type="entry name" value="Thioredoxin-like_sf"/>
</dbReference>
<evidence type="ECO:0000256" key="2">
    <source>
        <dbReference type="ARBA" id="ARBA00022714"/>
    </source>
</evidence>
<comment type="similarity">
    <text evidence="1">Belongs to the complex I 24 kDa subunit family.</text>
</comment>
<dbReference type="InterPro" id="IPR028431">
    <property type="entry name" value="NADP_DH_HndA-like"/>
</dbReference>
<organism evidence="9 10">
    <name type="scientific">Geotoga petraea</name>
    <dbReference type="NCBI Taxonomy" id="28234"/>
    <lineage>
        <taxon>Bacteria</taxon>
        <taxon>Thermotogati</taxon>
        <taxon>Thermotogota</taxon>
        <taxon>Thermotogae</taxon>
        <taxon>Petrotogales</taxon>
        <taxon>Petrotogaceae</taxon>
        <taxon>Geotoga</taxon>
    </lineage>
</organism>
<dbReference type="Gene3D" id="3.40.30.10">
    <property type="entry name" value="Glutaredoxin"/>
    <property type="match status" value="1"/>
</dbReference>
<accession>A0A1G6JZH0</accession>
<dbReference type="InterPro" id="IPR041921">
    <property type="entry name" value="NuoE_N"/>
</dbReference>
<dbReference type="GO" id="GO:0016491">
    <property type="term" value="F:oxidoreductase activity"/>
    <property type="evidence" value="ECO:0007669"/>
    <property type="project" value="InterPro"/>
</dbReference>
<keyword evidence="5 7" id="KW-0411">Iron-sulfur</keyword>
<feature type="binding site" evidence="7">
    <location>
        <position position="65"/>
    </location>
    <ligand>
        <name>[2Fe-2S] cluster</name>
        <dbReference type="ChEBI" id="CHEBI:190135"/>
    </ligand>
</feature>
<keyword evidence="3 7" id="KW-0479">Metal-binding</keyword>
<sequence>MQKFFEKELIEELHEIQDTYGYISEEDIVRISKNRDIPKAHLYGVISFYSMFYLQPTGKYIIRICDSVSCRINQSKELIEILHKKLSVKNGETTKDKKFTLEVVECLGHCGEGPVMTINGKIYNYLNSQKALEIINNLK</sequence>
<gene>
    <name evidence="9" type="ORF">SAMN04488588_0687</name>
</gene>
<dbReference type="SUPFAM" id="SSF52833">
    <property type="entry name" value="Thioredoxin-like"/>
    <property type="match status" value="1"/>
</dbReference>
<dbReference type="PANTHER" id="PTHR43342">
    <property type="entry name" value="NADH-QUINONE OXIDOREDUCTASE, E SUBUNIT"/>
    <property type="match status" value="1"/>
</dbReference>
<dbReference type="CDD" id="cd03064">
    <property type="entry name" value="TRX_Fd_NuoE"/>
    <property type="match status" value="1"/>
</dbReference>
<dbReference type="InterPro" id="IPR042128">
    <property type="entry name" value="NuoE_dom"/>
</dbReference>
<proteinExistence type="inferred from homology"/>
<dbReference type="EMBL" id="FMYV01000002">
    <property type="protein sequence ID" value="SDC24199.1"/>
    <property type="molecule type" value="Genomic_DNA"/>
</dbReference>
<dbReference type="PROSITE" id="PS50179">
    <property type="entry name" value="VHS"/>
    <property type="match status" value="1"/>
</dbReference>
<keyword evidence="4 7" id="KW-0408">Iron</keyword>
<evidence type="ECO:0000256" key="1">
    <source>
        <dbReference type="ARBA" id="ARBA00010643"/>
    </source>
</evidence>
<dbReference type="NCBIfam" id="NF005722">
    <property type="entry name" value="PRK07539.1-2"/>
    <property type="match status" value="1"/>
</dbReference>
<dbReference type="GO" id="GO:0051537">
    <property type="term" value="F:2 iron, 2 sulfur cluster binding"/>
    <property type="evidence" value="ECO:0007669"/>
    <property type="project" value="UniProtKB-KW"/>
</dbReference>
<name>A0A1G6JZH0_9BACT</name>
<dbReference type="RefSeq" id="WP_091402820.1">
    <property type="nucleotide sequence ID" value="NZ_FMYV01000002.1"/>
</dbReference>
<dbReference type="InterPro" id="IPR002014">
    <property type="entry name" value="VHS_dom"/>
</dbReference>
<feature type="binding site" evidence="7">
    <location>
        <position position="106"/>
    </location>
    <ligand>
        <name>[2Fe-2S] cluster</name>
        <dbReference type="ChEBI" id="CHEBI:190135"/>
    </ligand>
</feature>
<dbReference type="InterPro" id="IPR002023">
    <property type="entry name" value="NuoE-like"/>
</dbReference>
<dbReference type="GO" id="GO:0043130">
    <property type="term" value="F:ubiquitin binding"/>
    <property type="evidence" value="ECO:0007669"/>
    <property type="project" value="InterPro"/>
</dbReference>
<protein>
    <submittedName>
        <fullName evidence="9">NADH-quinone oxidoreductase subunit E</fullName>
    </submittedName>
</protein>
<evidence type="ECO:0000256" key="7">
    <source>
        <dbReference type="PIRSR" id="PIRSR000216-1"/>
    </source>
</evidence>
<keyword evidence="10" id="KW-1185">Reference proteome</keyword>
<keyword evidence="2 7" id="KW-0001">2Fe-2S</keyword>
<evidence type="ECO:0000259" key="8">
    <source>
        <dbReference type="PROSITE" id="PS50179"/>
    </source>
</evidence>